<dbReference type="Pfam" id="PF00059">
    <property type="entry name" value="Lectin_C"/>
    <property type="match status" value="2"/>
</dbReference>
<keyword evidence="1" id="KW-0430">Lectin</keyword>
<evidence type="ECO:0000313" key="4">
    <source>
        <dbReference type="Proteomes" id="UP000829999"/>
    </source>
</evidence>
<evidence type="ECO:0000256" key="1">
    <source>
        <dbReference type="ARBA" id="ARBA00022734"/>
    </source>
</evidence>
<feature type="domain" description="C-type lectin" evidence="3">
    <location>
        <begin position="166"/>
        <end position="288"/>
    </location>
</feature>
<feature type="chain" id="PRO_5040438791" evidence="2">
    <location>
        <begin position="23"/>
        <end position="309"/>
    </location>
</feature>
<dbReference type="PROSITE" id="PS50041">
    <property type="entry name" value="C_TYPE_LECTIN_2"/>
    <property type="match status" value="2"/>
</dbReference>
<dbReference type="InterPro" id="IPR016186">
    <property type="entry name" value="C-type_lectin-like/link_sf"/>
</dbReference>
<dbReference type="Proteomes" id="UP000829999">
    <property type="component" value="Chromosome 26"/>
</dbReference>
<feature type="signal peptide" evidence="2">
    <location>
        <begin position="1"/>
        <end position="22"/>
    </location>
</feature>
<dbReference type="InterPro" id="IPR001304">
    <property type="entry name" value="C-type_lectin-like"/>
</dbReference>
<organism evidence="4 5">
    <name type="scientific">Spodoptera frugiperda</name>
    <name type="common">Fall armyworm</name>
    <dbReference type="NCBI Taxonomy" id="7108"/>
    <lineage>
        <taxon>Eukaryota</taxon>
        <taxon>Metazoa</taxon>
        <taxon>Ecdysozoa</taxon>
        <taxon>Arthropoda</taxon>
        <taxon>Hexapoda</taxon>
        <taxon>Insecta</taxon>
        <taxon>Pterygota</taxon>
        <taxon>Neoptera</taxon>
        <taxon>Endopterygota</taxon>
        <taxon>Lepidoptera</taxon>
        <taxon>Glossata</taxon>
        <taxon>Ditrysia</taxon>
        <taxon>Noctuoidea</taxon>
        <taxon>Noctuidae</taxon>
        <taxon>Amphipyrinae</taxon>
        <taxon>Spodoptera</taxon>
    </lineage>
</organism>
<dbReference type="Gene3D" id="3.10.100.10">
    <property type="entry name" value="Mannose-Binding Protein A, subunit A"/>
    <property type="match status" value="2"/>
</dbReference>
<dbReference type="AlphaFoldDB" id="A0A9R0E828"/>
<evidence type="ECO:0000259" key="3">
    <source>
        <dbReference type="PROSITE" id="PS50041"/>
    </source>
</evidence>
<feature type="domain" description="C-type lectin" evidence="3">
    <location>
        <begin position="44"/>
        <end position="143"/>
    </location>
</feature>
<gene>
    <name evidence="5" type="primary">LOC118264375</name>
</gene>
<protein>
    <submittedName>
        <fullName evidence="5">Macrophage mannose receptor 1</fullName>
    </submittedName>
</protein>
<dbReference type="GeneID" id="118264375"/>
<dbReference type="GO" id="GO:0030246">
    <property type="term" value="F:carbohydrate binding"/>
    <property type="evidence" value="ECO:0007669"/>
    <property type="project" value="UniProtKB-KW"/>
</dbReference>
<dbReference type="PANTHER" id="PTHR22799">
    <property type="entry name" value="TETRANECTIN-RELATED"/>
    <property type="match status" value="1"/>
</dbReference>
<dbReference type="SUPFAM" id="SSF56436">
    <property type="entry name" value="C-type lectin-like"/>
    <property type="match status" value="2"/>
</dbReference>
<dbReference type="CDD" id="cd00037">
    <property type="entry name" value="CLECT"/>
    <property type="match status" value="2"/>
</dbReference>
<keyword evidence="5" id="KW-0675">Receptor</keyword>
<proteinExistence type="predicted"/>
<dbReference type="SMART" id="SM00034">
    <property type="entry name" value="CLECT"/>
    <property type="match status" value="2"/>
</dbReference>
<dbReference type="InterPro" id="IPR016187">
    <property type="entry name" value="CTDL_fold"/>
</dbReference>
<dbReference type="OrthoDB" id="7357196at2759"/>
<keyword evidence="2" id="KW-0732">Signal</keyword>
<dbReference type="InterPro" id="IPR051663">
    <property type="entry name" value="CLec_Tetranectin-domain"/>
</dbReference>
<name>A0A9R0E828_SPOFR</name>
<accession>A0A9R0E828</accession>
<evidence type="ECO:0000313" key="5">
    <source>
        <dbReference type="RefSeq" id="XP_050561037.1"/>
    </source>
</evidence>
<dbReference type="RefSeq" id="XP_050561037.1">
    <property type="nucleotide sequence ID" value="XM_050705080.1"/>
</dbReference>
<sequence length="309" mass="35173">MLKIYLICLSYLFMLNLDRAQCTPQYWFNMDANGWLKVHTVPATWEEAFLRCHYEGAVLASPLTQQLSKALQDKFAGIGDPAIHLGTHDLYSSGYYFSVEGVPMDSLVLKWSNIRGTGDCLAMSRDGEAFFTKCEQPRPYICYKKLDNLTMNICGTFDDAYQFYDKTGSCYKRHNVYQTWPDAFKICAAEGGYLVILNDDTEAAIIKDMFPVRPGKPNEWENFHVGLRAWGPERTWITIHGENIDDVYHNWNPGQPDNYKGVQETGALVRKGTLDDHAAGDKCMFVCEKDPKVKRFEELPEGLAEVLGQ</sequence>
<reference evidence="5" key="1">
    <citation type="submission" date="2025-08" db="UniProtKB">
        <authorList>
            <consortium name="RefSeq"/>
        </authorList>
    </citation>
    <scope>IDENTIFICATION</scope>
    <source>
        <tissue evidence="5">Whole larval tissue</tissue>
    </source>
</reference>
<keyword evidence="4" id="KW-1185">Reference proteome</keyword>
<evidence type="ECO:0000256" key="2">
    <source>
        <dbReference type="SAM" id="SignalP"/>
    </source>
</evidence>
<dbReference type="PANTHER" id="PTHR22799:SF6">
    <property type="entry name" value="C-TYPE LECTIN DOMAIN FAMILY 4 MEMBER M-LIKE"/>
    <property type="match status" value="1"/>
</dbReference>